<feature type="transmembrane region" description="Helical" evidence="1">
    <location>
        <begin position="7"/>
        <end position="26"/>
    </location>
</feature>
<evidence type="ECO:0000256" key="1">
    <source>
        <dbReference type="SAM" id="Phobius"/>
    </source>
</evidence>
<dbReference type="Proteomes" id="UP001165287">
    <property type="component" value="Unassembled WGS sequence"/>
</dbReference>
<protein>
    <submittedName>
        <fullName evidence="4">TIGR03943 family protein</fullName>
    </submittedName>
</protein>
<feature type="transmembrane region" description="Helical" evidence="1">
    <location>
        <begin position="98"/>
        <end position="116"/>
    </location>
</feature>
<comment type="caution">
    <text evidence="4">The sequence shown here is derived from an EMBL/GenBank/DDBJ whole genome shotgun (WGS) entry which is preliminary data.</text>
</comment>
<dbReference type="PANTHER" id="PTHR40047:SF1">
    <property type="entry name" value="UPF0703 PROTEIN YCGQ"/>
    <property type="match status" value="1"/>
</dbReference>
<feature type="domain" description="DUF1980" evidence="2">
    <location>
        <begin position="9"/>
        <end position="129"/>
    </location>
</feature>
<dbReference type="Pfam" id="PF09323">
    <property type="entry name" value="DUF1980"/>
    <property type="match status" value="1"/>
</dbReference>
<dbReference type="RefSeq" id="WP_224141367.1">
    <property type="nucleotide sequence ID" value="NZ_JAIQUM010000075.1"/>
</dbReference>
<dbReference type="EMBL" id="JAIQUM010000075">
    <property type="protein sequence ID" value="MBZ5752930.1"/>
    <property type="molecule type" value="Genomic_DNA"/>
</dbReference>
<keyword evidence="1" id="KW-1133">Transmembrane helix</keyword>
<accession>A0ABS7UX77</accession>
<reference evidence="4" key="1">
    <citation type="submission" date="2024-05" db="EMBL/GenBank/DDBJ databases">
        <title>Metabacillus sp. nov., isolated from the rhizosphere soil of tomato plants.</title>
        <authorList>
            <person name="Ma R."/>
        </authorList>
    </citation>
    <scope>NUCLEOTIDE SEQUENCE</scope>
    <source>
        <strain evidence="4">DBTR6</strain>
    </source>
</reference>
<dbReference type="InterPro" id="IPR048447">
    <property type="entry name" value="DUF1980_C"/>
</dbReference>
<sequence>MKFHFQQAVRSLILLTFTIFIFKLHFTGEMTKFINPKYLGLSQSASVIFLILFFVQTTRIWTVKESIHSHSHCEHNHQNHTCEHHHDHGDTPFTIKKLISYSIIIFPLLTGFLLPAKILDASIADKKGGMTILTNQKQSNNGGSSENDNLVENENQYEENHVIDENINPNIMEQNSISEEEYDQLTQRLSASSNIVMNDAMFSTYYDEIKVDIQKFKGKQIVLKGFVYKENGFNKNQLVISRFLITHCVADASIIGFLSEFPEASTVKEDTWIEANGVLDIATYNGTELPIIKITDWKQIGEPKEPYLYPLSIKIM</sequence>
<proteinExistence type="predicted"/>
<dbReference type="InterPro" id="IPR015402">
    <property type="entry name" value="DUF1980"/>
</dbReference>
<dbReference type="Pfam" id="PF21537">
    <property type="entry name" value="DUF1980_C"/>
    <property type="match status" value="1"/>
</dbReference>
<keyword evidence="5" id="KW-1185">Reference proteome</keyword>
<dbReference type="InterPro" id="IPR048493">
    <property type="entry name" value="DUF1980_N"/>
</dbReference>
<dbReference type="InterPro" id="IPR052955">
    <property type="entry name" value="UPF0703_membrane_permease"/>
</dbReference>
<keyword evidence="1" id="KW-0812">Transmembrane</keyword>
<evidence type="ECO:0000259" key="2">
    <source>
        <dbReference type="Pfam" id="PF09323"/>
    </source>
</evidence>
<evidence type="ECO:0000259" key="3">
    <source>
        <dbReference type="Pfam" id="PF21537"/>
    </source>
</evidence>
<dbReference type="PANTHER" id="PTHR40047">
    <property type="entry name" value="UPF0703 PROTEIN YCGQ"/>
    <property type="match status" value="1"/>
</dbReference>
<evidence type="ECO:0000313" key="5">
    <source>
        <dbReference type="Proteomes" id="UP001165287"/>
    </source>
</evidence>
<name>A0ABS7UX77_9BACI</name>
<evidence type="ECO:0000313" key="4">
    <source>
        <dbReference type="EMBL" id="MBZ5752930.1"/>
    </source>
</evidence>
<keyword evidence="1" id="KW-0472">Membrane</keyword>
<feature type="domain" description="DUF1980" evidence="3">
    <location>
        <begin position="176"/>
        <end position="310"/>
    </location>
</feature>
<gene>
    <name evidence="4" type="ORF">K9V48_22510</name>
</gene>
<organism evidence="4 5">
    <name type="scientific">Metabacillus rhizolycopersici</name>
    <dbReference type="NCBI Taxonomy" id="2875709"/>
    <lineage>
        <taxon>Bacteria</taxon>
        <taxon>Bacillati</taxon>
        <taxon>Bacillota</taxon>
        <taxon>Bacilli</taxon>
        <taxon>Bacillales</taxon>
        <taxon>Bacillaceae</taxon>
        <taxon>Metabacillus</taxon>
    </lineage>
</organism>
<dbReference type="NCBIfam" id="TIGR03943">
    <property type="entry name" value="TIGR03943 family putative permease subunit"/>
    <property type="match status" value="1"/>
</dbReference>
<feature type="transmembrane region" description="Helical" evidence="1">
    <location>
        <begin position="38"/>
        <end position="55"/>
    </location>
</feature>